<dbReference type="Gene3D" id="3.40.47.10">
    <property type="match status" value="1"/>
</dbReference>
<evidence type="ECO:0000256" key="8">
    <source>
        <dbReference type="ARBA" id="ARBA00023098"/>
    </source>
</evidence>
<evidence type="ECO:0000256" key="16">
    <source>
        <dbReference type="RuleBase" id="RU003694"/>
    </source>
</evidence>
<comment type="pathway">
    <text evidence="1 14">Lipid metabolism; fatty acid biosynthesis.</text>
</comment>
<dbReference type="KEGG" id="amij:EQM06_11520"/>
<evidence type="ECO:0000313" key="18">
    <source>
        <dbReference type="EMBL" id="QAT44160.1"/>
    </source>
</evidence>
<dbReference type="Pfam" id="PF02801">
    <property type="entry name" value="Ketoacyl-synt_C"/>
    <property type="match status" value="1"/>
</dbReference>
<gene>
    <name evidence="18" type="primary">fabF</name>
    <name evidence="18" type="ORF">EQM06_11520</name>
</gene>
<evidence type="ECO:0000256" key="15">
    <source>
        <dbReference type="PIRSR" id="PIRSR000447-1"/>
    </source>
</evidence>
<evidence type="ECO:0000256" key="10">
    <source>
        <dbReference type="ARBA" id="ARBA00023315"/>
    </source>
</evidence>
<evidence type="ECO:0000256" key="14">
    <source>
        <dbReference type="PIRNR" id="PIRNR000447"/>
    </source>
</evidence>
<dbReference type="FunFam" id="3.40.47.10:FF:000029">
    <property type="entry name" value="3-oxoacyl-[acyl-carrier-protein] synthase 1"/>
    <property type="match status" value="1"/>
</dbReference>
<dbReference type="GO" id="GO:0005829">
    <property type="term" value="C:cytosol"/>
    <property type="evidence" value="ECO:0007669"/>
    <property type="project" value="TreeGrafter"/>
</dbReference>
<dbReference type="InterPro" id="IPR014030">
    <property type="entry name" value="Ketoacyl_synth_N"/>
</dbReference>
<dbReference type="NCBIfam" id="NF005589">
    <property type="entry name" value="PRK07314.1"/>
    <property type="match status" value="1"/>
</dbReference>
<dbReference type="InterPro" id="IPR016039">
    <property type="entry name" value="Thiolase-like"/>
</dbReference>
<keyword evidence="6 14" id="KW-0808">Transferase</keyword>
<evidence type="ECO:0000256" key="9">
    <source>
        <dbReference type="ARBA" id="ARBA00023160"/>
    </source>
</evidence>
<accession>A0A410PZ87</accession>
<keyword evidence="7" id="KW-0276">Fatty acid metabolism</keyword>
<dbReference type="InterPro" id="IPR020841">
    <property type="entry name" value="PKS_Beta-ketoAc_synthase_dom"/>
</dbReference>
<dbReference type="PANTHER" id="PTHR11712:SF336">
    <property type="entry name" value="3-OXOACYL-[ACYL-CARRIER-PROTEIN] SYNTHASE, MITOCHONDRIAL"/>
    <property type="match status" value="1"/>
</dbReference>
<dbReference type="OrthoDB" id="9808669at2"/>
<keyword evidence="10 14" id="KW-0012">Acyltransferase</keyword>
<comment type="function">
    <text evidence="11 14">Involved in the type II fatty acid elongation cycle. Catalyzes the elongation of a wide range of acyl-ACP by the addition of two carbons from malonyl-ACP to an acyl acceptor. Can efficiently catalyze the conversion of palmitoleoyl-ACP (cis-hexadec-9-enoyl-ACP) to cis-vaccenoyl-ACP (cis-octadec-11-enoyl-ACP), an essential step in the thermal regulation of fatty acid composition.</text>
</comment>
<protein>
    <recommendedName>
        <fullName evidence="4 14">3-oxoacyl-[acyl-carrier-protein] synthase 2</fullName>
        <ecNumber evidence="3 14">2.3.1.179</ecNumber>
    </recommendedName>
</protein>
<feature type="active site" description="For beta-ketoacyl synthase activity" evidence="15">
    <location>
        <position position="165"/>
    </location>
</feature>
<evidence type="ECO:0000259" key="17">
    <source>
        <dbReference type="PROSITE" id="PS52004"/>
    </source>
</evidence>
<evidence type="ECO:0000256" key="6">
    <source>
        <dbReference type="ARBA" id="ARBA00022679"/>
    </source>
</evidence>
<dbReference type="InterPro" id="IPR000794">
    <property type="entry name" value="Beta-ketoacyl_synthase"/>
</dbReference>
<dbReference type="GO" id="GO:0030497">
    <property type="term" value="P:fatty acid elongation"/>
    <property type="evidence" value="ECO:0007669"/>
    <property type="project" value="UniProtKB-ARBA"/>
</dbReference>
<dbReference type="UniPathway" id="UPA00094"/>
<evidence type="ECO:0000256" key="12">
    <source>
        <dbReference type="ARBA" id="ARBA00047318"/>
    </source>
</evidence>
<sequence length="413" mass="43854">MMKRVVITGLGAITPVGNNTADFWEGIKAGKNGIDQITIMDTTYQKAVMGGEVKDFEYEDKRAAKRLDRSSQFGLTAAREAVKDSGIVSGENVDPYRFGVVAGTGIGGVMTLEEECKKATIKGEEKGYSRVSALLVPMVIPNILAGNISIAFQAKATSLGVVTACSAGTHSIGEAFRYIKHGYADVMLAGGAEAAFSPVCFAGFANMTALSTRKDKDRCSTPFDKERDGFVMGEGSGFLVLEEMEHALKRGAKIYGEVAGYGTTCDAYHVTSPSPSGEGAAASMKMALDEADMKPEQVDYINAHGTGTPINDAFETKAVKTIFGKDTKVPVSSTKSMTGHLLGAAGAIEAVICIKALEDNFVPPTINYKVPDEELDLDYVPNVGRGKELHVVMSNSLGFGGHNGTILLKRFVK</sequence>
<comment type="catalytic activity">
    <reaction evidence="13 14">
        <text>a fatty acyl-[ACP] + malonyl-[ACP] + H(+) = a 3-oxoacyl-[ACP] + holo-[ACP] + CO2</text>
        <dbReference type="Rhea" id="RHEA:22836"/>
        <dbReference type="Rhea" id="RHEA-COMP:9623"/>
        <dbReference type="Rhea" id="RHEA-COMP:9685"/>
        <dbReference type="Rhea" id="RHEA-COMP:9916"/>
        <dbReference type="Rhea" id="RHEA-COMP:14125"/>
        <dbReference type="ChEBI" id="CHEBI:15378"/>
        <dbReference type="ChEBI" id="CHEBI:16526"/>
        <dbReference type="ChEBI" id="CHEBI:64479"/>
        <dbReference type="ChEBI" id="CHEBI:78449"/>
        <dbReference type="ChEBI" id="CHEBI:78776"/>
        <dbReference type="ChEBI" id="CHEBI:138651"/>
    </reaction>
</comment>
<dbReference type="SMART" id="SM00825">
    <property type="entry name" value="PKS_KS"/>
    <property type="match status" value="1"/>
</dbReference>
<evidence type="ECO:0000256" key="2">
    <source>
        <dbReference type="ARBA" id="ARBA00008467"/>
    </source>
</evidence>
<organism evidence="18 19">
    <name type="scientific">Aminipila luticellarii</name>
    <dbReference type="NCBI Taxonomy" id="2507160"/>
    <lineage>
        <taxon>Bacteria</taxon>
        <taxon>Bacillati</taxon>
        <taxon>Bacillota</taxon>
        <taxon>Clostridia</taxon>
        <taxon>Peptostreptococcales</taxon>
        <taxon>Anaerovoracaceae</taxon>
        <taxon>Aminipila</taxon>
    </lineage>
</organism>
<evidence type="ECO:0000256" key="13">
    <source>
        <dbReference type="ARBA" id="ARBA00047659"/>
    </source>
</evidence>
<dbReference type="NCBIfam" id="TIGR03150">
    <property type="entry name" value="fabF"/>
    <property type="match status" value="1"/>
</dbReference>
<dbReference type="PROSITE" id="PS52004">
    <property type="entry name" value="KS3_2"/>
    <property type="match status" value="1"/>
</dbReference>
<dbReference type="CDD" id="cd00834">
    <property type="entry name" value="KAS_I_II"/>
    <property type="match status" value="1"/>
</dbReference>
<proteinExistence type="inferred from homology"/>
<evidence type="ECO:0000256" key="3">
    <source>
        <dbReference type="ARBA" id="ARBA00012356"/>
    </source>
</evidence>
<reference evidence="18 19" key="1">
    <citation type="submission" date="2019-01" db="EMBL/GenBank/DDBJ databases">
        <title>Draft genomes of a novel of Aminipila strains.</title>
        <authorList>
            <person name="Ma S."/>
        </authorList>
    </citation>
    <scope>NUCLEOTIDE SEQUENCE [LARGE SCALE GENOMIC DNA]</scope>
    <source>
        <strain evidence="19">JN-39</strain>
    </source>
</reference>
<dbReference type="EMBL" id="CP035281">
    <property type="protein sequence ID" value="QAT44160.1"/>
    <property type="molecule type" value="Genomic_DNA"/>
</dbReference>
<dbReference type="Proteomes" id="UP000287601">
    <property type="component" value="Chromosome"/>
</dbReference>
<keyword evidence="9 14" id="KW-0275">Fatty acid biosynthesis</keyword>
<dbReference type="Pfam" id="PF00109">
    <property type="entry name" value="ketoacyl-synt"/>
    <property type="match status" value="1"/>
</dbReference>
<name>A0A410PZ87_9FIRM</name>
<keyword evidence="8" id="KW-0443">Lipid metabolism</keyword>
<dbReference type="FunFam" id="3.40.47.10:FF:000018">
    <property type="entry name" value="3-oxoacyl-[acyl-carrier-protein] synthase 2"/>
    <property type="match status" value="1"/>
</dbReference>
<evidence type="ECO:0000256" key="1">
    <source>
        <dbReference type="ARBA" id="ARBA00005194"/>
    </source>
</evidence>
<comment type="similarity">
    <text evidence="2 14 16">Belongs to the thiolase-like superfamily. Beta-ketoacyl-ACP synthases family.</text>
</comment>
<dbReference type="SUPFAM" id="SSF53901">
    <property type="entry name" value="Thiolase-like"/>
    <property type="match status" value="1"/>
</dbReference>
<keyword evidence="5 14" id="KW-0444">Lipid biosynthesis</keyword>
<feature type="domain" description="Ketosynthase family 3 (KS3)" evidence="17">
    <location>
        <begin position="2"/>
        <end position="410"/>
    </location>
</feature>
<dbReference type="EC" id="2.3.1.179" evidence="3 14"/>
<dbReference type="GO" id="GO:0004315">
    <property type="term" value="F:3-oxoacyl-[acyl-carrier-protein] synthase activity"/>
    <property type="evidence" value="ECO:0007669"/>
    <property type="project" value="UniProtKB-UniRule"/>
</dbReference>
<evidence type="ECO:0000256" key="11">
    <source>
        <dbReference type="ARBA" id="ARBA00024006"/>
    </source>
</evidence>
<dbReference type="PIRSF" id="PIRSF000447">
    <property type="entry name" value="KAS_II"/>
    <property type="match status" value="1"/>
</dbReference>
<dbReference type="AlphaFoldDB" id="A0A410PZ87"/>
<evidence type="ECO:0000256" key="7">
    <source>
        <dbReference type="ARBA" id="ARBA00022832"/>
    </source>
</evidence>
<dbReference type="RefSeq" id="WP_128746861.1">
    <property type="nucleotide sequence ID" value="NZ_CP035281.1"/>
</dbReference>
<dbReference type="InterPro" id="IPR017568">
    <property type="entry name" value="3-oxoacyl-ACP_synth-2"/>
</dbReference>
<evidence type="ECO:0000256" key="4">
    <source>
        <dbReference type="ARBA" id="ARBA00014657"/>
    </source>
</evidence>
<evidence type="ECO:0000313" key="19">
    <source>
        <dbReference type="Proteomes" id="UP000287601"/>
    </source>
</evidence>
<comment type="catalytic activity">
    <reaction evidence="12 14">
        <text>(9Z)-hexadecenoyl-[ACP] + malonyl-[ACP] + H(+) = 3-oxo-(11Z)-octadecenoyl-[ACP] + holo-[ACP] + CO2</text>
        <dbReference type="Rhea" id="RHEA:55040"/>
        <dbReference type="Rhea" id="RHEA-COMP:9623"/>
        <dbReference type="Rhea" id="RHEA-COMP:9685"/>
        <dbReference type="Rhea" id="RHEA-COMP:10800"/>
        <dbReference type="Rhea" id="RHEA-COMP:14074"/>
        <dbReference type="ChEBI" id="CHEBI:15378"/>
        <dbReference type="ChEBI" id="CHEBI:16526"/>
        <dbReference type="ChEBI" id="CHEBI:64479"/>
        <dbReference type="ChEBI" id="CHEBI:78449"/>
        <dbReference type="ChEBI" id="CHEBI:83989"/>
        <dbReference type="ChEBI" id="CHEBI:138538"/>
        <dbReference type="EC" id="2.3.1.179"/>
    </reaction>
</comment>
<dbReference type="InterPro" id="IPR014031">
    <property type="entry name" value="Ketoacyl_synth_C"/>
</dbReference>
<dbReference type="PANTHER" id="PTHR11712">
    <property type="entry name" value="POLYKETIDE SYNTHASE-RELATED"/>
    <property type="match status" value="1"/>
</dbReference>
<evidence type="ECO:0000256" key="5">
    <source>
        <dbReference type="ARBA" id="ARBA00022516"/>
    </source>
</evidence>
<keyword evidence="19" id="KW-1185">Reference proteome</keyword>